<protein>
    <submittedName>
        <fullName evidence="1">Uncharacterized protein</fullName>
    </submittedName>
</protein>
<proteinExistence type="predicted"/>
<name>A0A023B4I7_GRENI</name>
<evidence type="ECO:0000313" key="1">
    <source>
        <dbReference type="EMBL" id="EZG56728.1"/>
    </source>
</evidence>
<organism evidence="1 2">
    <name type="scientific">Gregarina niphandrodes</name>
    <name type="common">Septate eugregarine</name>
    <dbReference type="NCBI Taxonomy" id="110365"/>
    <lineage>
        <taxon>Eukaryota</taxon>
        <taxon>Sar</taxon>
        <taxon>Alveolata</taxon>
        <taxon>Apicomplexa</taxon>
        <taxon>Conoidasida</taxon>
        <taxon>Gregarinasina</taxon>
        <taxon>Eugregarinorida</taxon>
        <taxon>Gregarinidae</taxon>
        <taxon>Gregarina</taxon>
    </lineage>
</organism>
<sequence length="586" mass="66216">MNLGWVPRQDLSAFQSWVPDSPGHDLVRGQKRSSEVLDDPASHWSVVAGGDGPDQRNLGSSGTPAAKRVCVALPNPDMQLELANPDMRLELANPDMELELANPDMELELANPGVSVDPVPAGLAERQGVEVMKPEEEGVESHATCLIWAYDILSQGLQRLAPFECGGLSVFGLAQKAAEWRAAGRPNLTLEASCYDPLPGWGRHLTWNESQFRHWLTWRRRSEQNALGTMVERRVTYRIRVETTEDALVDEVIRSWPSIGAFAARMRGWWSQRGQRLRVTPQQPGISRWRLDELVIRRLGRHGTNKLLQQARRERRRAHLNQSVAHDLEQALHKMRHDNVPIQLVSASGTPFVVAYPEGFAPYLQLPTTQVTGPVVAEASLRIAPRFLVWSYDVHHNGWWDSVPRELLMPSLSVFGLAFLVQQWVATGNTVHSLTAGCYSCGEGGHCHSDVDQCERCEDPWDVQQFCEWLVSRHYSNTVQPEEHTADAEEHTADAERHTRINAVGFDIPKRKPNMRCRVDPDAVNLHEFIAPNYTFQGKVAAWWSGAQLHEPRGVVDGLERWELERLLLHRLNSLGYFRDSNRSSF</sequence>
<accession>A0A023B4I7</accession>
<dbReference type="RefSeq" id="XP_011131196.1">
    <property type="nucleotide sequence ID" value="XM_011132894.1"/>
</dbReference>
<dbReference type="AlphaFoldDB" id="A0A023B4I7"/>
<dbReference type="EMBL" id="AFNH02000762">
    <property type="protein sequence ID" value="EZG56728.1"/>
    <property type="molecule type" value="Genomic_DNA"/>
</dbReference>
<comment type="caution">
    <text evidence="1">The sequence shown here is derived from an EMBL/GenBank/DDBJ whole genome shotgun (WGS) entry which is preliminary data.</text>
</comment>
<dbReference type="GeneID" id="22913614"/>
<dbReference type="Proteomes" id="UP000019763">
    <property type="component" value="Unassembled WGS sequence"/>
</dbReference>
<gene>
    <name evidence="1" type="ORF">GNI_101870</name>
</gene>
<keyword evidence="2" id="KW-1185">Reference proteome</keyword>
<reference evidence="1" key="1">
    <citation type="submission" date="2013-12" db="EMBL/GenBank/DDBJ databases">
        <authorList>
            <person name="Omoto C.K."/>
            <person name="Sibley D."/>
            <person name="Venepally P."/>
            <person name="Hadjithomas M."/>
            <person name="Karamycheva S."/>
            <person name="Brunk B."/>
            <person name="Roos D."/>
            <person name="Caler E."/>
            <person name="Lorenzi H."/>
        </authorList>
    </citation>
    <scope>NUCLEOTIDE SEQUENCE</scope>
</reference>
<dbReference type="VEuPathDB" id="CryptoDB:GNI_101870"/>
<evidence type="ECO:0000313" key="2">
    <source>
        <dbReference type="Proteomes" id="UP000019763"/>
    </source>
</evidence>